<evidence type="ECO:0000256" key="1">
    <source>
        <dbReference type="ARBA" id="ARBA00004123"/>
    </source>
</evidence>
<dbReference type="PANTHER" id="PTHR47427:SF1">
    <property type="entry name" value="PROTEIN STE12"/>
    <property type="match status" value="1"/>
</dbReference>
<evidence type="ECO:0000313" key="8">
    <source>
        <dbReference type="Proteomes" id="UP000242525"/>
    </source>
</evidence>
<feature type="region of interest" description="Disordered" evidence="6">
    <location>
        <begin position="316"/>
        <end position="369"/>
    </location>
</feature>
<dbReference type="InterPro" id="IPR052127">
    <property type="entry name" value="STE12_transcription_factor"/>
</dbReference>
<dbReference type="GO" id="GO:1990526">
    <property type="term" value="C:Ste12p-Dig1p-Dig2p complex"/>
    <property type="evidence" value="ECO:0007669"/>
    <property type="project" value="TreeGrafter"/>
</dbReference>
<gene>
    <name evidence="7" type="ORF">BN980_GECA04s05653g</name>
</gene>
<dbReference type="EMBL" id="CCBN010000004">
    <property type="protein sequence ID" value="CDO53181.1"/>
    <property type="molecule type" value="Genomic_DNA"/>
</dbReference>
<dbReference type="GO" id="GO:0005634">
    <property type="term" value="C:nucleus"/>
    <property type="evidence" value="ECO:0007669"/>
    <property type="project" value="UniProtKB-SubCell"/>
</dbReference>
<feature type="region of interest" description="Disordered" evidence="6">
    <location>
        <begin position="661"/>
        <end position="685"/>
    </location>
</feature>
<sequence length="766" mass="83137">MDSYDSTYHQRHLVSSTKESDSLHHNSIKLDSAIVPLTNILNELVQLKYFLLTGPAQLRTQDGIHRHTLPNKEQISCVVWKNVYFITGTDIVRCLSFRFEAFGREITNRKKFEEGIFSDLRNLKCDTDAVLEQPKSEFLDYLYRNNCVRTQKKQKIFYWFSVNHDRLFQDALERDLKKELTSKKSSTTPVRDPALSFQYDGSRTLHDQLPDIIDKFPKPLADLTDASSIMSNVPFHPGQMVVMPPPPLPSGTFGPTPAYPMLGEVMGPMGFNQQSLLHSNTIPFYPGNSELVVPSATATDLLGGSQYGLLQYHQPKMQNNTSSNRPSILSAQPLSSSSSYASYNQEEQSTTHTAATTIAPGTRGMMHTTSSSDFPLDYVNTTNNGLASQMFIESAESGSGLYLPSSEQLVSTTDTYISPYSTTSAATSTAIATTPATATSTVAKNFSTPITYDNQQFQVVYHQDSAGNFLSSMVPLQSAVFGNPSATSSSTVSPKLSLTTSSSVTATGVASEGTRSTTSPLVPAATGGRLGDSSVVRPTKKAELSPAEIKSMHSPSLHQQQQQQRSPKRAIRIKEEDYHSSSNDNSPARNSVKRHMNTGDLPSTKRIKHDHGSDDKPYENSSNHLQQHDYHSASYFMLTPSESGCISDVPTGSSFFFSDSPNGSGGSGSSITSNSGFSKSFKRPGSTMVTAGSGVGGVPKRPPSAQRLPLVYQSSPVSQGDFFEDAAAVAAESGIGGTESSGSTNVGTNGKYLSTSFDEGYGEEWM</sequence>
<feature type="compositionally biased region" description="Polar residues" evidence="6">
    <location>
        <begin position="316"/>
        <end position="325"/>
    </location>
</feature>
<proteinExistence type="inferred from homology"/>
<feature type="compositionally biased region" description="Low complexity" evidence="6">
    <location>
        <begin position="326"/>
        <end position="348"/>
    </location>
</feature>
<feature type="region of interest" description="Disordered" evidence="6">
    <location>
        <begin position="734"/>
        <end position="753"/>
    </location>
</feature>
<feature type="region of interest" description="Disordered" evidence="6">
    <location>
        <begin position="483"/>
        <end position="624"/>
    </location>
</feature>
<keyword evidence="7" id="KW-0808">Transferase</keyword>
<evidence type="ECO:0000256" key="2">
    <source>
        <dbReference type="ARBA" id="ARBA00023015"/>
    </source>
</evidence>
<comment type="subcellular location">
    <subcellularLocation>
        <location evidence="1">Nucleus</location>
    </subcellularLocation>
</comment>
<evidence type="ECO:0000256" key="4">
    <source>
        <dbReference type="ARBA" id="ARBA00023242"/>
    </source>
</evidence>
<dbReference type="GO" id="GO:0003700">
    <property type="term" value="F:DNA-binding transcription factor activity"/>
    <property type="evidence" value="ECO:0007669"/>
    <property type="project" value="InterPro"/>
</dbReference>
<comment type="caution">
    <text evidence="7">The sequence shown here is derived from an EMBL/GenBank/DDBJ whole genome shotgun (WGS) entry which is preliminary data.</text>
</comment>
<evidence type="ECO:0000256" key="5">
    <source>
        <dbReference type="ARBA" id="ARBA00024345"/>
    </source>
</evidence>
<protein>
    <submittedName>
        <fullName evidence="7">Similar to Saccharomyces cerevisiae YHR084W STE12 Transcription factor that is activated by a MAP kinase signaling cascade</fullName>
    </submittedName>
</protein>
<dbReference type="Pfam" id="PF02200">
    <property type="entry name" value="STE"/>
    <property type="match status" value="1"/>
</dbReference>
<dbReference type="STRING" id="1173061.A0A0J9X7P1"/>
<dbReference type="GO" id="GO:0016301">
    <property type="term" value="F:kinase activity"/>
    <property type="evidence" value="ECO:0007669"/>
    <property type="project" value="UniProtKB-KW"/>
</dbReference>
<keyword evidence="3" id="KW-0804">Transcription</keyword>
<keyword evidence="7" id="KW-0418">Kinase</keyword>
<reference evidence="7" key="1">
    <citation type="submission" date="2014-03" db="EMBL/GenBank/DDBJ databases">
        <authorList>
            <person name="Casaregola S."/>
        </authorList>
    </citation>
    <scope>NUCLEOTIDE SEQUENCE [LARGE SCALE GENOMIC DNA]</scope>
    <source>
        <strain evidence="7">CLIB 918</strain>
    </source>
</reference>
<feature type="compositionally biased region" description="Low complexity" evidence="6">
    <location>
        <begin position="669"/>
        <end position="679"/>
    </location>
</feature>
<feature type="compositionally biased region" description="Low complexity" evidence="6">
    <location>
        <begin position="484"/>
        <end position="507"/>
    </location>
</feature>
<dbReference type="PANTHER" id="PTHR47427">
    <property type="entry name" value="PROTEIN STE12"/>
    <property type="match status" value="1"/>
</dbReference>
<dbReference type="SMART" id="SM00424">
    <property type="entry name" value="STE"/>
    <property type="match status" value="1"/>
</dbReference>
<keyword evidence="4" id="KW-0539">Nucleus</keyword>
<dbReference type="InterPro" id="IPR003120">
    <property type="entry name" value="Ste12"/>
</dbReference>
<comment type="similarity">
    <text evidence="5">Belongs to the STE12 transcription factor family.</text>
</comment>
<feature type="compositionally biased region" description="Polar residues" evidence="6">
    <location>
        <begin position="580"/>
        <end position="589"/>
    </location>
</feature>
<dbReference type="OrthoDB" id="1095242at2759"/>
<dbReference type="Proteomes" id="UP000242525">
    <property type="component" value="Unassembled WGS sequence"/>
</dbReference>
<evidence type="ECO:0000256" key="3">
    <source>
        <dbReference type="ARBA" id="ARBA00023163"/>
    </source>
</evidence>
<evidence type="ECO:0000313" key="7">
    <source>
        <dbReference type="EMBL" id="CDO53181.1"/>
    </source>
</evidence>
<name>A0A0J9X7P1_GEOCN</name>
<dbReference type="GO" id="GO:1990527">
    <property type="term" value="C:Tec1p-Ste12p-Dig1p complex"/>
    <property type="evidence" value="ECO:0007669"/>
    <property type="project" value="TreeGrafter"/>
</dbReference>
<keyword evidence="2" id="KW-0805">Transcription regulation</keyword>
<organism evidence="7 8">
    <name type="scientific">Geotrichum candidum</name>
    <name type="common">Oospora lactis</name>
    <name type="synonym">Dipodascus geotrichum</name>
    <dbReference type="NCBI Taxonomy" id="1173061"/>
    <lineage>
        <taxon>Eukaryota</taxon>
        <taxon>Fungi</taxon>
        <taxon>Dikarya</taxon>
        <taxon>Ascomycota</taxon>
        <taxon>Saccharomycotina</taxon>
        <taxon>Dipodascomycetes</taxon>
        <taxon>Dipodascales</taxon>
        <taxon>Dipodascaceae</taxon>
        <taxon>Geotrichum</taxon>
    </lineage>
</organism>
<accession>A0A0J9X7P1</accession>
<dbReference type="AlphaFoldDB" id="A0A0J9X7P1"/>
<dbReference type="GO" id="GO:2000220">
    <property type="term" value="P:regulation of pseudohyphal growth"/>
    <property type="evidence" value="ECO:0007669"/>
    <property type="project" value="TreeGrafter"/>
</dbReference>
<evidence type="ECO:0000256" key="6">
    <source>
        <dbReference type="SAM" id="MobiDB-lite"/>
    </source>
</evidence>
<keyword evidence="8" id="KW-1185">Reference proteome</keyword>